<dbReference type="RefSeq" id="WP_011743943.1">
    <property type="nucleotide sequence ID" value="NC_008639.1"/>
</dbReference>
<dbReference type="PROSITE" id="PS51007">
    <property type="entry name" value="CYTC"/>
    <property type="match status" value="1"/>
</dbReference>
<feature type="domain" description="Cytochrome c" evidence="8">
    <location>
        <begin position="45"/>
        <end position="122"/>
    </location>
</feature>
<evidence type="ECO:0000256" key="5">
    <source>
        <dbReference type="ARBA" id="ARBA00023004"/>
    </source>
</evidence>
<dbReference type="InterPro" id="IPR036909">
    <property type="entry name" value="Cyt_c-like_dom_sf"/>
</dbReference>
<evidence type="ECO:0000256" key="3">
    <source>
        <dbReference type="ARBA" id="ARBA00022723"/>
    </source>
</evidence>
<dbReference type="GO" id="GO:0016491">
    <property type="term" value="F:oxidoreductase activity"/>
    <property type="evidence" value="ECO:0007669"/>
    <property type="project" value="UniProtKB-KW"/>
</dbReference>
<evidence type="ECO:0000256" key="6">
    <source>
        <dbReference type="PROSITE-ProRule" id="PRU00433"/>
    </source>
</evidence>
<dbReference type="Proteomes" id="UP000008701">
    <property type="component" value="Chromosome"/>
</dbReference>
<evidence type="ECO:0000256" key="4">
    <source>
        <dbReference type="ARBA" id="ARBA00022982"/>
    </source>
</evidence>
<dbReference type="InterPro" id="IPR050597">
    <property type="entry name" value="Cytochrome_c_Oxidase_Subunit"/>
</dbReference>
<protein>
    <submittedName>
        <fullName evidence="9">Sulfide dehydrogenase (Flavocytochrome), cytochrome c subunit</fullName>
        <ecNumber evidence="9">1.8.2.-</ecNumber>
    </submittedName>
</protein>
<dbReference type="Gene3D" id="1.10.760.10">
    <property type="entry name" value="Cytochrome c-like domain"/>
    <property type="match status" value="1"/>
</dbReference>
<name>A1BCG4_CHLPD</name>
<keyword evidence="7" id="KW-0732">Signal</keyword>
<dbReference type="STRING" id="290317.Cpha266_0031"/>
<dbReference type="OrthoDB" id="8526831at2"/>
<evidence type="ECO:0000259" key="8">
    <source>
        <dbReference type="PROSITE" id="PS51007"/>
    </source>
</evidence>
<keyword evidence="1" id="KW-0813">Transport</keyword>
<dbReference type="GO" id="GO:0046872">
    <property type="term" value="F:metal ion binding"/>
    <property type="evidence" value="ECO:0007669"/>
    <property type="project" value="UniProtKB-KW"/>
</dbReference>
<dbReference type="EC" id="1.8.2.-" evidence="9"/>
<dbReference type="HOGENOM" id="CLU_128253_2_0_10"/>
<reference evidence="9 10" key="1">
    <citation type="submission" date="2006-12" db="EMBL/GenBank/DDBJ databases">
        <title>Complete sequence of Chlorobium phaeobacteroides DSM 266.</title>
        <authorList>
            <consortium name="US DOE Joint Genome Institute"/>
            <person name="Copeland A."/>
            <person name="Lucas S."/>
            <person name="Lapidus A."/>
            <person name="Barry K."/>
            <person name="Detter J.C."/>
            <person name="Glavina del Rio T."/>
            <person name="Hammon N."/>
            <person name="Israni S."/>
            <person name="Pitluck S."/>
            <person name="Goltsman E."/>
            <person name="Schmutz J."/>
            <person name="Larimer F."/>
            <person name="Land M."/>
            <person name="Hauser L."/>
            <person name="Mikhailova N."/>
            <person name="Li T."/>
            <person name="Overmann J."/>
            <person name="Bryant D.A."/>
            <person name="Richardson P."/>
        </authorList>
    </citation>
    <scope>NUCLEOTIDE SEQUENCE [LARGE SCALE GENOMIC DNA]</scope>
    <source>
        <strain evidence="9 10">DSM 266</strain>
    </source>
</reference>
<accession>A1BCG4</accession>
<evidence type="ECO:0000313" key="10">
    <source>
        <dbReference type="Proteomes" id="UP000008701"/>
    </source>
</evidence>
<dbReference type="AlphaFoldDB" id="A1BCG4"/>
<proteinExistence type="predicted"/>
<dbReference type="EMBL" id="CP000492">
    <property type="protein sequence ID" value="ABL64101.1"/>
    <property type="molecule type" value="Genomic_DNA"/>
</dbReference>
<feature type="signal peptide" evidence="7">
    <location>
        <begin position="1"/>
        <end position="27"/>
    </location>
</feature>
<evidence type="ECO:0000313" key="9">
    <source>
        <dbReference type="EMBL" id="ABL64101.1"/>
    </source>
</evidence>
<dbReference type="PANTHER" id="PTHR33751:SF9">
    <property type="entry name" value="CYTOCHROME C4"/>
    <property type="match status" value="1"/>
</dbReference>
<keyword evidence="3 6" id="KW-0479">Metal-binding</keyword>
<organism evidence="9 10">
    <name type="scientific">Chlorobium phaeobacteroides (strain DSM 266 / SMG 266 / 2430)</name>
    <dbReference type="NCBI Taxonomy" id="290317"/>
    <lineage>
        <taxon>Bacteria</taxon>
        <taxon>Pseudomonadati</taxon>
        <taxon>Chlorobiota</taxon>
        <taxon>Chlorobiia</taxon>
        <taxon>Chlorobiales</taxon>
        <taxon>Chlorobiaceae</taxon>
        <taxon>Chlorobium/Pelodictyon group</taxon>
        <taxon>Chlorobium</taxon>
    </lineage>
</organism>
<keyword evidence="4" id="KW-0249">Electron transport</keyword>
<keyword evidence="9" id="KW-0560">Oxidoreductase</keyword>
<evidence type="ECO:0000256" key="2">
    <source>
        <dbReference type="ARBA" id="ARBA00022617"/>
    </source>
</evidence>
<dbReference type="PANTHER" id="PTHR33751">
    <property type="entry name" value="CBB3-TYPE CYTOCHROME C OXIDASE SUBUNIT FIXP"/>
    <property type="match status" value="1"/>
</dbReference>
<dbReference type="Pfam" id="PF00034">
    <property type="entry name" value="Cytochrom_C"/>
    <property type="match status" value="1"/>
</dbReference>
<feature type="chain" id="PRO_5002632279" evidence="7">
    <location>
        <begin position="28"/>
        <end position="126"/>
    </location>
</feature>
<dbReference type="SUPFAM" id="SSF46626">
    <property type="entry name" value="Cytochrome c"/>
    <property type="match status" value="1"/>
</dbReference>
<evidence type="ECO:0000256" key="7">
    <source>
        <dbReference type="SAM" id="SignalP"/>
    </source>
</evidence>
<sequence length="126" mass="13634" precursor="true">MQAKLRLWLTFCVVTPVLLLFGNAGLAEQTPAPKVLKPVTSKAVGVTPRGQVLSLSCSSCHGTDGKSVGIMPSFYGKTPQYIETALLEFKSGKRYSTVMGRHAKGYSDDEIHLIAQYCGIKGQKTK</sequence>
<keyword evidence="10" id="KW-1185">Reference proteome</keyword>
<dbReference type="InterPro" id="IPR009056">
    <property type="entry name" value="Cyt_c-like_dom"/>
</dbReference>
<dbReference type="GO" id="GO:0020037">
    <property type="term" value="F:heme binding"/>
    <property type="evidence" value="ECO:0007669"/>
    <property type="project" value="InterPro"/>
</dbReference>
<keyword evidence="2 6" id="KW-0349">Heme</keyword>
<dbReference type="GO" id="GO:0009055">
    <property type="term" value="F:electron transfer activity"/>
    <property type="evidence" value="ECO:0007669"/>
    <property type="project" value="InterPro"/>
</dbReference>
<keyword evidence="5 6" id="KW-0408">Iron</keyword>
<dbReference type="eggNOG" id="COG2863">
    <property type="taxonomic scope" value="Bacteria"/>
</dbReference>
<dbReference type="KEGG" id="cph:Cpha266_0031"/>
<gene>
    <name evidence="9" type="ordered locus">Cpha266_0031</name>
</gene>
<evidence type="ECO:0000256" key="1">
    <source>
        <dbReference type="ARBA" id="ARBA00022448"/>
    </source>
</evidence>